<gene>
    <name evidence="1" type="ORF">BECKDK2373C_GA0170839_100760</name>
</gene>
<name>A0A450RY92_9GAMM</name>
<reference evidence="1" key="1">
    <citation type="submission" date="2019-02" db="EMBL/GenBank/DDBJ databases">
        <authorList>
            <person name="Gruber-Vodicka R. H."/>
            <person name="Seah K. B. B."/>
        </authorList>
    </citation>
    <scope>NUCLEOTIDE SEQUENCE</scope>
    <source>
        <strain evidence="1">BECK_DK161</strain>
    </source>
</reference>
<dbReference type="EMBL" id="CAADEY010000007">
    <property type="protein sequence ID" value="VFJ44106.1"/>
    <property type="molecule type" value="Genomic_DNA"/>
</dbReference>
<proteinExistence type="predicted"/>
<evidence type="ECO:0000313" key="1">
    <source>
        <dbReference type="EMBL" id="VFJ44106.1"/>
    </source>
</evidence>
<accession>A0A450RY92</accession>
<sequence length="92" mass="10668">MVIKHHFRKLAGPKALIDRWKIKSMSIQTQPMQNPVEKRFPQFAYFFNPFERTDCGAFLAQTILIRYPCHALPPTSPASDAPWRSPSSTYRC</sequence>
<protein>
    <submittedName>
        <fullName evidence="1">Uncharacterized protein</fullName>
    </submittedName>
</protein>
<dbReference type="AlphaFoldDB" id="A0A450RY92"/>
<organism evidence="1">
    <name type="scientific">Candidatus Kentrum sp. DK</name>
    <dbReference type="NCBI Taxonomy" id="2126562"/>
    <lineage>
        <taxon>Bacteria</taxon>
        <taxon>Pseudomonadati</taxon>
        <taxon>Pseudomonadota</taxon>
        <taxon>Gammaproteobacteria</taxon>
        <taxon>Candidatus Kentrum</taxon>
    </lineage>
</organism>